<keyword evidence="8 9" id="KW-0627">Porphyrin biosynthesis</keyword>
<dbReference type="Pfam" id="PF00202">
    <property type="entry name" value="Aminotran_3"/>
    <property type="match status" value="1"/>
</dbReference>
<evidence type="ECO:0000256" key="9">
    <source>
        <dbReference type="HAMAP-Rule" id="MF_00375"/>
    </source>
</evidence>
<comment type="subcellular location">
    <subcellularLocation>
        <location evidence="9">Cytoplasm</location>
    </subcellularLocation>
</comment>
<dbReference type="SUPFAM" id="SSF53383">
    <property type="entry name" value="PLP-dependent transferases"/>
    <property type="match status" value="1"/>
</dbReference>
<dbReference type="EC" id="5.4.3.8" evidence="9"/>
<comment type="pathway">
    <text evidence="3">Porphyrin-containing compound metabolism; protoporphyrin-IX biosynthesis; 5-aminolevulinate from L-glutamyl-tRNA(Glu): step 2/2.</text>
</comment>
<comment type="caution">
    <text evidence="10">The sequence shown here is derived from an EMBL/GenBank/DDBJ whole genome shotgun (WGS) entry which is preliminary data.</text>
</comment>
<dbReference type="GO" id="GO:0006782">
    <property type="term" value="P:protoporphyrinogen IX biosynthetic process"/>
    <property type="evidence" value="ECO:0007669"/>
    <property type="project" value="UniProtKB-UniRule"/>
</dbReference>
<reference evidence="10" key="1">
    <citation type="journal article" date="2014" name="Int. J. Syst. Evol. Microbiol.">
        <title>Complete genome sequence of Corynebacterium casei LMG S-19264T (=DSM 44701T), isolated from a smear-ripened cheese.</title>
        <authorList>
            <consortium name="US DOE Joint Genome Institute (JGI-PGF)"/>
            <person name="Walter F."/>
            <person name="Albersmeier A."/>
            <person name="Kalinowski J."/>
            <person name="Ruckert C."/>
        </authorList>
    </citation>
    <scope>NUCLEOTIDE SEQUENCE</scope>
    <source>
        <strain evidence="10">CGMCC 1.15760</strain>
    </source>
</reference>
<dbReference type="AlphaFoldDB" id="A0A917G8H2"/>
<dbReference type="EMBL" id="BMJT01000007">
    <property type="protein sequence ID" value="GGG27603.1"/>
    <property type="molecule type" value="Genomic_DNA"/>
</dbReference>
<dbReference type="RefSeq" id="WP_188615174.1">
    <property type="nucleotide sequence ID" value="NZ_BMJT01000007.1"/>
</dbReference>
<dbReference type="GO" id="GO:0008483">
    <property type="term" value="F:transaminase activity"/>
    <property type="evidence" value="ECO:0007669"/>
    <property type="project" value="InterPro"/>
</dbReference>
<evidence type="ECO:0000256" key="8">
    <source>
        <dbReference type="ARBA" id="ARBA00023244"/>
    </source>
</evidence>
<dbReference type="Gene3D" id="3.40.640.10">
    <property type="entry name" value="Type I PLP-dependent aspartate aminotransferase-like (Major domain)"/>
    <property type="match status" value="1"/>
</dbReference>
<dbReference type="PROSITE" id="PS00600">
    <property type="entry name" value="AA_TRANSFER_CLASS_3"/>
    <property type="match status" value="1"/>
</dbReference>
<gene>
    <name evidence="9 10" type="primary">hemL</name>
    <name evidence="10" type="ORF">GCM10007425_22720</name>
</gene>
<evidence type="ECO:0000256" key="7">
    <source>
        <dbReference type="ARBA" id="ARBA00023235"/>
    </source>
</evidence>
<accession>A0A917G8H2</accession>
<keyword evidence="11" id="KW-1185">Reference proteome</keyword>
<keyword evidence="7 9" id="KW-0413">Isomerase</keyword>
<proteinExistence type="inferred from homology"/>
<dbReference type="HAMAP" id="MF_00375">
    <property type="entry name" value="HemL_aminotrans_3"/>
    <property type="match status" value="1"/>
</dbReference>
<dbReference type="InterPro" id="IPR005814">
    <property type="entry name" value="Aminotrans_3"/>
</dbReference>
<keyword evidence="5 9" id="KW-0963">Cytoplasm</keyword>
<evidence type="ECO:0000313" key="11">
    <source>
        <dbReference type="Proteomes" id="UP000616608"/>
    </source>
</evidence>
<dbReference type="Gene3D" id="3.90.1150.10">
    <property type="entry name" value="Aspartate Aminotransferase, domain 1"/>
    <property type="match status" value="1"/>
</dbReference>
<comment type="catalytic activity">
    <reaction evidence="1 9">
        <text>(S)-4-amino-5-oxopentanoate = 5-aminolevulinate</text>
        <dbReference type="Rhea" id="RHEA:14265"/>
        <dbReference type="ChEBI" id="CHEBI:57501"/>
        <dbReference type="ChEBI" id="CHEBI:356416"/>
        <dbReference type="EC" id="5.4.3.8"/>
    </reaction>
</comment>
<dbReference type="PANTHER" id="PTHR43713:SF3">
    <property type="entry name" value="GLUTAMATE-1-SEMIALDEHYDE 2,1-AMINOMUTASE 1, CHLOROPLASTIC-RELATED"/>
    <property type="match status" value="1"/>
</dbReference>
<dbReference type="GO" id="GO:0042286">
    <property type="term" value="F:glutamate-1-semialdehyde 2,1-aminomutase activity"/>
    <property type="evidence" value="ECO:0007669"/>
    <property type="project" value="UniProtKB-UniRule"/>
</dbReference>
<dbReference type="PANTHER" id="PTHR43713">
    <property type="entry name" value="GLUTAMATE-1-SEMIALDEHYDE 2,1-AMINOMUTASE"/>
    <property type="match status" value="1"/>
</dbReference>
<keyword evidence="6 9" id="KW-0663">Pyridoxal phosphate</keyword>
<dbReference type="InterPro" id="IPR015421">
    <property type="entry name" value="PyrdxlP-dep_Trfase_major"/>
</dbReference>
<reference evidence="10" key="2">
    <citation type="submission" date="2020-09" db="EMBL/GenBank/DDBJ databases">
        <authorList>
            <person name="Sun Q."/>
            <person name="Zhou Y."/>
        </authorList>
    </citation>
    <scope>NUCLEOTIDE SEQUENCE</scope>
    <source>
        <strain evidence="10">CGMCC 1.15760</strain>
    </source>
</reference>
<comment type="similarity">
    <text evidence="4 9">Belongs to the class-III pyridoxal-phosphate-dependent aminotransferase family. HemL subfamily.</text>
</comment>
<evidence type="ECO:0000256" key="4">
    <source>
        <dbReference type="ARBA" id="ARBA00008981"/>
    </source>
</evidence>
<evidence type="ECO:0000256" key="5">
    <source>
        <dbReference type="ARBA" id="ARBA00022490"/>
    </source>
</evidence>
<feature type="modified residue" description="N6-(pyridoxal phosphate)lysine" evidence="9">
    <location>
        <position position="269"/>
    </location>
</feature>
<sequence length="430" mass="46384">MTHSYELSKQAYEEALTMMPGGVNSPVRAFKSVNMDPIFMDSGHGAIIRDVDGNEYIDYVLSWGPLILGHTHPAVVKALGETAAKGSSFGAPTVTENRLAKLVLERLPAMDMIRFVSSGTEATMSALRVARGVTKRDKIIKFEGSYHGHGDSLLIKAGSGVATLGLPDSPGVPKDIARNTLTMAYNDLAAVKEVFKVHGNDIAAVIVEPVAGNMGVVPPQPGFLEGLREVTKEHGALLIFDEVMTGFRVDYSCAQEYFGVAPDMTCLGKVIGGGLPVGAFAGTKEIMQQVAPVGPIYQAGTLSGNPLAMTGGYETLSRLNQDSYVYFQRLGDQLEEGFRAAATKYNIPHTVNRAGSMIGFFFTNEAVVNFDTAKTSDLQLFAEYFKLMAEEGIFLPPSQFEGLFLSTAHTEEHIAKTVEAFHKVFAKLAR</sequence>
<dbReference type="InterPro" id="IPR015422">
    <property type="entry name" value="PyrdxlP-dep_Trfase_small"/>
</dbReference>
<evidence type="ECO:0000256" key="1">
    <source>
        <dbReference type="ARBA" id="ARBA00001579"/>
    </source>
</evidence>
<name>A0A917G8H2_9BACI</name>
<comment type="cofactor">
    <cofactor evidence="2 9">
        <name>pyridoxal 5'-phosphate</name>
        <dbReference type="ChEBI" id="CHEBI:597326"/>
    </cofactor>
</comment>
<dbReference type="NCBIfam" id="NF000818">
    <property type="entry name" value="PRK00062.1"/>
    <property type="match status" value="1"/>
</dbReference>
<evidence type="ECO:0000256" key="2">
    <source>
        <dbReference type="ARBA" id="ARBA00001933"/>
    </source>
</evidence>
<protein>
    <recommendedName>
        <fullName evidence="9">Glutamate-1-semialdehyde 2,1-aminomutase</fullName>
        <shortName evidence="9">GSA</shortName>
        <ecNumber evidence="9">5.4.3.8</ecNumber>
    </recommendedName>
    <alternativeName>
        <fullName evidence="9">Glutamate-1-semialdehyde aminotransferase</fullName>
        <shortName evidence="9">GSA-AT</shortName>
    </alternativeName>
</protein>
<dbReference type="InterPro" id="IPR015424">
    <property type="entry name" value="PyrdxlP-dep_Trfase"/>
</dbReference>
<dbReference type="Proteomes" id="UP000616608">
    <property type="component" value="Unassembled WGS sequence"/>
</dbReference>
<dbReference type="CDD" id="cd00610">
    <property type="entry name" value="OAT_like"/>
    <property type="match status" value="1"/>
</dbReference>
<dbReference type="GO" id="GO:0030170">
    <property type="term" value="F:pyridoxal phosphate binding"/>
    <property type="evidence" value="ECO:0007669"/>
    <property type="project" value="InterPro"/>
</dbReference>
<dbReference type="FunFam" id="3.40.640.10:FF:000021">
    <property type="entry name" value="Glutamate-1-semialdehyde 2,1-aminomutase"/>
    <property type="match status" value="1"/>
</dbReference>
<comment type="subunit">
    <text evidence="9">Homodimer.</text>
</comment>
<evidence type="ECO:0000313" key="10">
    <source>
        <dbReference type="EMBL" id="GGG27603.1"/>
    </source>
</evidence>
<dbReference type="NCBIfam" id="TIGR00713">
    <property type="entry name" value="hemL"/>
    <property type="match status" value="1"/>
</dbReference>
<evidence type="ECO:0000256" key="6">
    <source>
        <dbReference type="ARBA" id="ARBA00022898"/>
    </source>
</evidence>
<dbReference type="InterPro" id="IPR049704">
    <property type="entry name" value="Aminotrans_3_PPA_site"/>
</dbReference>
<dbReference type="GO" id="GO:0005737">
    <property type="term" value="C:cytoplasm"/>
    <property type="evidence" value="ECO:0007669"/>
    <property type="project" value="UniProtKB-SubCell"/>
</dbReference>
<organism evidence="10 11">
    <name type="scientific">Lysinibacillus alkalisoli</name>
    <dbReference type="NCBI Taxonomy" id="1911548"/>
    <lineage>
        <taxon>Bacteria</taxon>
        <taxon>Bacillati</taxon>
        <taxon>Bacillota</taxon>
        <taxon>Bacilli</taxon>
        <taxon>Bacillales</taxon>
        <taxon>Bacillaceae</taxon>
        <taxon>Lysinibacillus</taxon>
    </lineage>
</organism>
<dbReference type="InterPro" id="IPR004639">
    <property type="entry name" value="4pyrrol_synth_GluAld_NH2Trfase"/>
</dbReference>
<evidence type="ECO:0000256" key="3">
    <source>
        <dbReference type="ARBA" id="ARBA00004819"/>
    </source>
</evidence>